<evidence type="ECO:0000256" key="3">
    <source>
        <dbReference type="ARBA" id="ARBA00022676"/>
    </source>
</evidence>
<evidence type="ECO:0000256" key="5">
    <source>
        <dbReference type="ARBA" id="ARBA00022692"/>
    </source>
</evidence>
<dbReference type="GO" id="GO:0099621">
    <property type="term" value="F:undecaprenyl-phosphate 4-deoxy-4-formamido-L-arabinose transferase activity"/>
    <property type="evidence" value="ECO:0007669"/>
    <property type="project" value="TreeGrafter"/>
</dbReference>
<dbReference type="EMBL" id="LCMF01000011">
    <property type="protein sequence ID" value="KKU30837.1"/>
    <property type="molecule type" value="Genomic_DNA"/>
</dbReference>
<keyword evidence="3" id="KW-0328">Glycosyltransferase</keyword>
<dbReference type="CDD" id="cd04179">
    <property type="entry name" value="DPM_DPG-synthase_like"/>
    <property type="match status" value="1"/>
</dbReference>
<evidence type="ECO:0000259" key="10">
    <source>
        <dbReference type="Pfam" id="PF00535"/>
    </source>
</evidence>
<dbReference type="InterPro" id="IPR050256">
    <property type="entry name" value="Glycosyltransferase_2"/>
</dbReference>
<dbReference type="AlphaFoldDB" id="A0A0G1PDV2"/>
<dbReference type="Gene3D" id="3.90.550.10">
    <property type="entry name" value="Spore Coat Polysaccharide Biosynthesis Protein SpsA, Chain A"/>
    <property type="match status" value="1"/>
</dbReference>
<keyword evidence="6" id="KW-0448">Lipopolysaccharide biosynthesis</keyword>
<dbReference type="InterPro" id="IPR001173">
    <property type="entry name" value="Glyco_trans_2-like"/>
</dbReference>
<keyword evidence="7 9" id="KW-1133">Transmembrane helix</keyword>
<evidence type="ECO:0000256" key="8">
    <source>
        <dbReference type="ARBA" id="ARBA00023136"/>
    </source>
</evidence>
<dbReference type="GO" id="GO:0009103">
    <property type="term" value="P:lipopolysaccharide biosynthetic process"/>
    <property type="evidence" value="ECO:0007669"/>
    <property type="project" value="UniProtKB-KW"/>
</dbReference>
<keyword evidence="4 12" id="KW-0808">Transferase</keyword>
<dbReference type="Proteomes" id="UP000034732">
    <property type="component" value="Unassembled WGS sequence"/>
</dbReference>
<dbReference type="PANTHER" id="PTHR48090:SF3">
    <property type="entry name" value="UNDECAPRENYL-PHOSPHATE 4-DEOXY-4-FORMAMIDO-L-ARABINOSE TRANSFERASE"/>
    <property type="match status" value="1"/>
</dbReference>
<feature type="transmembrane region" description="Helical" evidence="9">
    <location>
        <begin position="271"/>
        <end position="293"/>
    </location>
</feature>
<proteinExistence type="predicted"/>
<comment type="subcellular location">
    <subcellularLocation>
        <location evidence="1">Membrane</location>
        <topology evidence="1">Multi-pass membrane protein</topology>
    </subcellularLocation>
</comment>
<accession>A0A0G1PDV2</accession>
<name>A0A0G1PDV2_UNCKA</name>
<reference evidence="12 13" key="1">
    <citation type="journal article" date="2015" name="Nature">
        <title>rRNA introns, odd ribosomes, and small enigmatic genomes across a large radiation of phyla.</title>
        <authorList>
            <person name="Brown C.T."/>
            <person name="Hug L.A."/>
            <person name="Thomas B.C."/>
            <person name="Sharon I."/>
            <person name="Castelle C.J."/>
            <person name="Singh A."/>
            <person name="Wilkins M.J."/>
            <person name="Williams K.H."/>
            <person name="Banfield J.F."/>
        </authorList>
    </citation>
    <scope>NUCLEOTIDE SEQUENCE [LARGE SCALE GENOMIC DNA]</scope>
</reference>
<dbReference type="InterPro" id="IPR029044">
    <property type="entry name" value="Nucleotide-diphossugar_trans"/>
</dbReference>
<dbReference type="InterPro" id="IPR007267">
    <property type="entry name" value="GtrA_DPMS_TM"/>
</dbReference>
<dbReference type="PANTHER" id="PTHR48090">
    <property type="entry name" value="UNDECAPRENYL-PHOSPHATE 4-DEOXY-4-FORMAMIDO-L-ARABINOSE TRANSFERASE-RELATED"/>
    <property type="match status" value="1"/>
</dbReference>
<organism evidence="12 13">
    <name type="scientific">candidate division WWE3 bacterium GW2011_GWA1_46_21</name>
    <dbReference type="NCBI Taxonomy" id="1619107"/>
    <lineage>
        <taxon>Bacteria</taxon>
        <taxon>Katanobacteria</taxon>
    </lineage>
</organism>
<evidence type="ECO:0000256" key="2">
    <source>
        <dbReference type="ARBA" id="ARBA00022475"/>
    </source>
</evidence>
<evidence type="ECO:0000259" key="11">
    <source>
        <dbReference type="Pfam" id="PF04138"/>
    </source>
</evidence>
<comment type="caution">
    <text evidence="12">The sequence shown here is derived from an EMBL/GenBank/DDBJ whole genome shotgun (WGS) entry which is preliminary data.</text>
</comment>
<dbReference type="Pfam" id="PF04138">
    <property type="entry name" value="GtrA_DPMS_TM"/>
    <property type="match status" value="1"/>
</dbReference>
<evidence type="ECO:0000256" key="6">
    <source>
        <dbReference type="ARBA" id="ARBA00022985"/>
    </source>
</evidence>
<feature type="domain" description="Glycosyltransferase 2-like" evidence="10">
    <location>
        <begin position="10"/>
        <end position="172"/>
    </location>
</feature>
<keyword evidence="2" id="KW-1003">Cell membrane</keyword>
<evidence type="ECO:0000256" key="4">
    <source>
        <dbReference type="ARBA" id="ARBA00022679"/>
    </source>
</evidence>
<dbReference type="Pfam" id="PF00535">
    <property type="entry name" value="Glycos_transf_2"/>
    <property type="match status" value="1"/>
</dbReference>
<gene>
    <name evidence="12" type="ORF">UX44_C0011G0003</name>
</gene>
<sequence>MAAYKPKSISVFFLAYNDEHTIGELAQKTDNFLSSLKIDYEIIVGNDASKDGTLKVLTKLKKSVPNLKIINNKLNLGYGGNLVSGLKSAKNEFVFYTDGDGQYDPLELKLLLDKLDANIDVVNGYKKSRADGQVRTIGGKLYARWLRFIFGIKIRDVDCDFRLIRRAFIDKIDFRATSGAICPELVIKLQRAGAKFAEVPVSHYPRRYGRSQFLTPVRVIRTFAEEYLLLELFHYELFRKFKFILVGCSSLMIQLTFFNLFLLAYKLKPTPATLLSDGFAILTSFFLNNAITFRDRRIRIRSETLKLVKSFLKYNYVVLVATLIQTGTVYFGTKIMGDSYLAAHFLFFLGILIGMVWNYKLHNAHVWPQKTATAASAQTYEK</sequence>
<feature type="domain" description="GtrA/DPMS transmembrane" evidence="11">
    <location>
        <begin position="242"/>
        <end position="367"/>
    </location>
</feature>
<evidence type="ECO:0000313" key="13">
    <source>
        <dbReference type="Proteomes" id="UP000034732"/>
    </source>
</evidence>
<keyword evidence="8 9" id="KW-0472">Membrane</keyword>
<keyword evidence="5 9" id="KW-0812">Transmembrane</keyword>
<evidence type="ECO:0000256" key="9">
    <source>
        <dbReference type="SAM" id="Phobius"/>
    </source>
</evidence>
<feature type="transmembrane region" description="Helical" evidence="9">
    <location>
        <begin position="243"/>
        <end position="265"/>
    </location>
</feature>
<evidence type="ECO:0000256" key="1">
    <source>
        <dbReference type="ARBA" id="ARBA00004141"/>
    </source>
</evidence>
<evidence type="ECO:0000313" key="12">
    <source>
        <dbReference type="EMBL" id="KKU30837.1"/>
    </source>
</evidence>
<evidence type="ECO:0000256" key="7">
    <source>
        <dbReference type="ARBA" id="ARBA00022989"/>
    </source>
</evidence>
<feature type="transmembrane region" description="Helical" evidence="9">
    <location>
        <begin position="339"/>
        <end position="359"/>
    </location>
</feature>
<dbReference type="SUPFAM" id="SSF53448">
    <property type="entry name" value="Nucleotide-diphospho-sugar transferases"/>
    <property type="match status" value="1"/>
</dbReference>
<feature type="transmembrane region" description="Helical" evidence="9">
    <location>
        <begin position="314"/>
        <end position="333"/>
    </location>
</feature>
<protein>
    <submittedName>
        <fullName evidence="12">Glycosyl transferase family 2</fullName>
    </submittedName>
</protein>
<dbReference type="GO" id="GO:0005886">
    <property type="term" value="C:plasma membrane"/>
    <property type="evidence" value="ECO:0007669"/>
    <property type="project" value="TreeGrafter"/>
</dbReference>